<evidence type="ECO:0000256" key="1">
    <source>
        <dbReference type="SAM" id="MobiDB-lite"/>
    </source>
</evidence>
<accession>A0ABP6D775</accession>
<proteinExistence type="predicted"/>
<dbReference type="Proteomes" id="UP001501509">
    <property type="component" value="Unassembled WGS sequence"/>
</dbReference>
<comment type="caution">
    <text evidence="3">The sequence shown here is derived from an EMBL/GenBank/DDBJ whole genome shotgun (WGS) entry which is preliminary data.</text>
</comment>
<feature type="region of interest" description="Disordered" evidence="1">
    <location>
        <begin position="162"/>
        <end position="246"/>
    </location>
</feature>
<dbReference type="SUPFAM" id="SSF55961">
    <property type="entry name" value="Bet v1-like"/>
    <property type="match status" value="1"/>
</dbReference>
<keyword evidence="2" id="KW-0812">Transmembrane</keyword>
<keyword evidence="4" id="KW-1185">Reference proteome</keyword>
<feature type="region of interest" description="Disordered" evidence="1">
    <location>
        <begin position="83"/>
        <end position="112"/>
    </location>
</feature>
<gene>
    <name evidence="3" type="ORF">GCM10010411_86330</name>
</gene>
<dbReference type="InterPro" id="IPR010419">
    <property type="entry name" value="CO_DH_gsu"/>
</dbReference>
<dbReference type="CDD" id="cd07823">
    <property type="entry name" value="SRPBCC_5"/>
    <property type="match status" value="1"/>
</dbReference>
<keyword evidence="2" id="KW-1133">Transmembrane helix</keyword>
<protein>
    <submittedName>
        <fullName evidence="3">SRPBCC family protein</fullName>
    </submittedName>
</protein>
<evidence type="ECO:0000313" key="4">
    <source>
        <dbReference type="Proteomes" id="UP001501509"/>
    </source>
</evidence>
<sequence>MELDHEFTVPVPVDEAWSVLLDVERVALCMPGATLDSADGDEYAGRLKVKVGAMTVTYRGTARIASADESARTVTIEAAAKEARGSGTASATVQARLYPVTEPGEGPDERGTTRVTVHTKLNVTGRPAQFGRNILAEVGAKLVARFAKALAKELESPTEAAEQAVGGAVGQQAAAEAARDKTEQAEGPPPEIADEAAAPPRRISDTRPDIPVVEPAPASAREVTPTVPAQRPASPAESDVRPLPVRPRQEDDAIDLLDVAGPSLVRRVIPAVAAALAVLLAVRHLLRRRRG</sequence>
<feature type="transmembrane region" description="Helical" evidence="2">
    <location>
        <begin position="268"/>
        <end position="286"/>
    </location>
</feature>
<dbReference type="InterPro" id="IPR023393">
    <property type="entry name" value="START-like_dom_sf"/>
</dbReference>
<organism evidence="3 4">
    <name type="scientific">Actinomadura fulvescens</name>
    <dbReference type="NCBI Taxonomy" id="46160"/>
    <lineage>
        <taxon>Bacteria</taxon>
        <taxon>Bacillati</taxon>
        <taxon>Actinomycetota</taxon>
        <taxon>Actinomycetes</taxon>
        <taxon>Streptosporangiales</taxon>
        <taxon>Thermomonosporaceae</taxon>
        <taxon>Actinomadura</taxon>
    </lineage>
</organism>
<evidence type="ECO:0000256" key="2">
    <source>
        <dbReference type="SAM" id="Phobius"/>
    </source>
</evidence>
<dbReference type="Pfam" id="PF06240">
    <property type="entry name" value="COXG"/>
    <property type="match status" value="1"/>
</dbReference>
<dbReference type="Gene3D" id="3.30.530.20">
    <property type="match status" value="1"/>
</dbReference>
<keyword evidence="2" id="KW-0472">Membrane</keyword>
<reference evidence="4" key="1">
    <citation type="journal article" date="2019" name="Int. J. Syst. Evol. Microbiol.">
        <title>The Global Catalogue of Microorganisms (GCM) 10K type strain sequencing project: providing services to taxonomists for standard genome sequencing and annotation.</title>
        <authorList>
            <consortium name="The Broad Institute Genomics Platform"/>
            <consortium name="The Broad Institute Genome Sequencing Center for Infectious Disease"/>
            <person name="Wu L."/>
            <person name="Ma J."/>
        </authorList>
    </citation>
    <scope>NUCLEOTIDE SEQUENCE [LARGE SCALE GENOMIC DNA]</scope>
    <source>
        <strain evidence="4">JCM 6833</strain>
    </source>
</reference>
<dbReference type="EMBL" id="BAAATD010000018">
    <property type="protein sequence ID" value="GAA2634262.1"/>
    <property type="molecule type" value="Genomic_DNA"/>
</dbReference>
<dbReference type="PANTHER" id="PTHR38588:SF1">
    <property type="entry name" value="BLL0334 PROTEIN"/>
    <property type="match status" value="1"/>
</dbReference>
<feature type="compositionally biased region" description="Low complexity" evidence="1">
    <location>
        <begin position="162"/>
        <end position="176"/>
    </location>
</feature>
<dbReference type="RefSeq" id="WP_344548330.1">
    <property type="nucleotide sequence ID" value="NZ_BAAATD010000018.1"/>
</dbReference>
<evidence type="ECO:0000313" key="3">
    <source>
        <dbReference type="EMBL" id="GAA2634262.1"/>
    </source>
</evidence>
<dbReference type="PANTHER" id="PTHR38588">
    <property type="entry name" value="BLL0334 PROTEIN"/>
    <property type="match status" value="1"/>
</dbReference>
<name>A0ABP6D775_9ACTN</name>